<dbReference type="AlphaFoldDB" id="A0A1J5J5F0"/>
<dbReference type="Proteomes" id="UP000183245">
    <property type="component" value="Unassembled WGS sequence"/>
</dbReference>
<reference evidence="4 5" key="1">
    <citation type="journal article" date="2016" name="Environ. Microbiol.">
        <title>Genomic resolution of a cold subsurface aquifer community provides metabolic insights for novel microbes adapted to high CO concentrations.</title>
        <authorList>
            <person name="Probst A.J."/>
            <person name="Castelle C.J."/>
            <person name="Singh A."/>
            <person name="Brown C.T."/>
            <person name="Anantharaman K."/>
            <person name="Sharon I."/>
            <person name="Hug L.A."/>
            <person name="Burstein D."/>
            <person name="Emerson J.B."/>
            <person name="Thomas B.C."/>
            <person name="Banfield J.F."/>
        </authorList>
    </citation>
    <scope>NUCLEOTIDE SEQUENCE [LARGE SCALE GENOMIC DNA]</scope>
    <source>
        <strain evidence="4">CG2_30_54_11</strain>
    </source>
</reference>
<protein>
    <recommendedName>
        <fullName evidence="6">VWFA domain-containing protein</fullName>
    </recommendedName>
</protein>
<dbReference type="EMBL" id="MNZT01000009">
    <property type="protein sequence ID" value="OIP99774.1"/>
    <property type="molecule type" value="Genomic_DNA"/>
</dbReference>
<dbReference type="InterPro" id="IPR050934">
    <property type="entry name" value="ITIH"/>
</dbReference>
<organism evidence="4 5">
    <name type="scientific">Candidatus Wirthbacteria bacterium CG2_30_54_11</name>
    <dbReference type="NCBI Taxonomy" id="1817892"/>
    <lineage>
        <taxon>Bacteria</taxon>
        <taxon>Candidatus Wirthbacteria</taxon>
    </lineage>
</organism>
<dbReference type="SMART" id="SM00327">
    <property type="entry name" value="VWA"/>
    <property type="match status" value="1"/>
</dbReference>
<evidence type="ECO:0008006" key="6">
    <source>
        <dbReference type="Google" id="ProtNLM"/>
    </source>
</evidence>
<gene>
    <name evidence="4" type="ORF">AUK40_00440</name>
</gene>
<evidence type="ECO:0000259" key="3">
    <source>
        <dbReference type="PROSITE" id="PS51468"/>
    </source>
</evidence>
<feature type="domain" description="VIT" evidence="3">
    <location>
        <begin position="28"/>
        <end position="156"/>
    </location>
</feature>
<dbReference type="InterPro" id="IPR013694">
    <property type="entry name" value="VIT"/>
</dbReference>
<dbReference type="PROSITE" id="PS51468">
    <property type="entry name" value="VIT"/>
    <property type="match status" value="1"/>
</dbReference>
<dbReference type="Pfam" id="PF08487">
    <property type="entry name" value="VIT"/>
    <property type="match status" value="1"/>
</dbReference>
<feature type="transmembrane region" description="Helical" evidence="1">
    <location>
        <begin position="738"/>
        <end position="759"/>
    </location>
</feature>
<comment type="caution">
    <text evidence="4">The sequence shown here is derived from an EMBL/GenBank/DDBJ whole genome shotgun (WGS) entry which is preliminary data.</text>
</comment>
<evidence type="ECO:0000256" key="1">
    <source>
        <dbReference type="SAM" id="Phobius"/>
    </source>
</evidence>
<evidence type="ECO:0000313" key="4">
    <source>
        <dbReference type="EMBL" id="OIP99774.1"/>
    </source>
</evidence>
<dbReference type="Gene3D" id="3.40.50.410">
    <property type="entry name" value="von Willebrand factor, type A domain"/>
    <property type="match status" value="1"/>
</dbReference>
<evidence type="ECO:0000313" key="5">
    <source>
        <dbReference type="Proteomes" id="UP000183245"/>
    </source>
</evidence>
<dbReference type="SUPFAM" id="SSF53300">
    <property type="entry name" value="vWA-like"/>
    <property type="match status" value="1"/>
</dbReference>
<evidence type="ECO:0000259" key="2">
    <source>
        <dbReference type="PROSITE" id="PS50234"/>
    </source>
</evidence>
<keyword evidence="1" id="KW-0472">Membrane</keyword>
<name>A0A1J5J5F0_9BACT</name>
<dbReference type="PROSITE" id="PS50234">
    <property type="entry name" value="VWFA"/>
    <property type="match status" value="1"/>
</dbReference>
<keyword evidence="1" id="KW-0812">Transmembrane</keyword>
<dbReference type="PANTHER" id="PTHR10338:SF108">
    <property type="entry name" value="INTER-ALPHA-TRYPSIN INHIBITOR HEAVY CHAIN H4-LIKE PROTEIN"/>
    <property type="match status" value="1"/>
</dbReference>
<dbReference type="SMART" id="SM00609">
    <property type="entry name" value="VIT"/>
    <property type="match status" value="1"/>
</dbReference>
<dbReference type="STRING" id="1817892.AUK40_00440"/>
<dbReference type="Pfam" id="PF00092">
    <property type="entry name" value="VWA"/>
    <property type="match status" value="1"/>
</dbReference>
<dbReference type="PANTHER" id="PTHR10338">
    <property type="entry name" value="INTER-ALPHA-TRYPSIN INHIBITOR HEAVY CHAIN FAMILY MEMBER"/>
    <property type="match status" value="1"/>
</dbReference>
<proteinExistence type="predicted"/>
<dbReference type="InterPro" id="IPR036465">
    <property type="entry name" value="vWFA_dom_sf"/>
</dbReference>
<sequence length="775" mass="86059">MKKWLALFGFILLILPREALADGMIIIDPRPGPMPPIEWFPLEVRYHHVSTVITGNVAETAIDQMFYNPTGRDLEGTYFFPIPDDAAISEFSMFVQGEELLGEVKNADEARAIYENYVRQKIDPALLEYVGQDLFKARIYPIEANSEKRVTLGYTQELTLESGIYKYVYPLNTEKFSSTDLDEVTVEVEINSTQPIKSIYSPSHIITIRREGNTKAFVSYTETQVRPSTDFVLYYTVSDEPFGADVMTFDEQGQKYFMLLLAPDYESDTVQIQPKDIVFVLDHSGSMAGDKLTQAKGALDFALAHLNSSDRFNIVVFSDDVEVFKPGELVGASPEQITEARTFAASIADAGGTDIYTALDTSMGLLKSDSRSQMVIFLTDGLPTVGTTDIDRIISNTLTKNTMQARLFTFGVGYDVNTNLLDKLSNQNNAVSEYVLPDESIEAKVSSFYSKIANPVLSDVTLNWDSGLHATELYPREVPDFFRGSQQVVIGKYTEDMSAGLVLSGRVGDEQKDFAYRLDFDSRDSKNYFIPRLWATRRIGDLMDAIRLNGEEQELVDEIIRLSKRYGIITQYTSFLVDLDMNQTEDQLLQESRGFWTQSKAAYDFSSQTGSAAVNNAQGTQGMAQQLNAAAPSAIAADEATNQRIQQKNDKTFYLQNDTWIDNDFVADDAIAIQQYSDAYFDLIGADPVMGDYLSLGGNVQVNFGGKNYAVSATGETTIDDGDLPSGTDEDTLTAIDISWYVAGAVVAGIVGYGALLFVRRKPGKDRPEESGTKK</sequence>
<keyword evidence="1" id="KW-1133">Transmembrane helix</keyword>
<accession>A0A1J5J5F0</accession>
<feature type="domain" description="VWFA" evidence="2">
    <location>
        <begin position="276"/>
        <end position="452"/>
    </location>
</feature>
<dbReference type="InterPro" id="IPR002035">
    <property type="entry name" value="VWF_A"/>
</dbReference>